<feature type="transmembrane region" description="Helical" evidence="9">
    <location>
        <begin position="330"/>
        <end position="350"/>
    </location>
</feature>
<gene>
    <name evidence="11" type="ORF">BV898_09219</name>
</gene>
<dbReference type="GO" id="GO:0004930">
    <property type="term" value="F:G protein-coupled receptor activity"/>
    <property type="evidence" value="ECO:0007669"/>
    <property type="project" value="UniProtKB-KW"/>
</dbReference>
<proteinExistence type="predicted"/>
<dbReference type="AlphaFoldDB" id="A0A1W0WNE9"/>
<dbReference type="EMBL" id="MTYJ01000071">
    <property type="protein sequence ID" value="OQV16709.1"/>
    <property type="molecule type" value="Genomic_DNA"/>
</dbReference>
<dbReference type="Proteomes" id="UP000192578">
    <property type="component" value="Unassembled WGS sequence"/>
</dbReference>
<dbReference type="PANTHER" id="PTHR24243">
    <property type="entry name" value="G-PROTEIN COUPLED RECEPTOR"/>
    <property type="match status" value="1"/>
</dbReference>
<keyword evidence="6" id="KW-0675">Receptor</keyword>
<evidence type="ECO:0000256" key="2">
    <source>
        <dbReference type="ARBA" id="ARBA00022692"/>
    </source>
</evidence>
<feature type="transmembrane region" description="Helical" evidence="9">
    <location>
        <begin position="100"/>
        <end position="117"/>
    </location>
</feature>
<feature type="transmembrane region" description="Helical" evidence="9">
    <location>
        <begin position="286"/>
        <end position="310"/>
    </location>
</feature>
<comment type="subcellular location">
    <subcellularLocation>
        <location evidence="1">Membrane</location>
        <topology evidence="1">Multi-pass membrane protein</topology>
    </subcellularLocation>
</comment>
<evidence type="ECO:0000256" key="9">
    <source>
        <dbReference type="SAM" id="Phobius"/>
    </source>
</evidence>
<feature type="domain" description="G-protein coupled receptors family 1 profile" evidence="10">
    <location>
        <begin position="81"/>
        <end position="347"/>
    </location>
</feature>
<dbReference type="Pfam" id="PF00001">
    <property type="entry name" value="7tm_1"/>
    <property type="match status" value="1"/>
</dbReference>
<evidence type="ECO:0000259" key="10">
    <source>
        <dbReference type="PROSITE" id="PS50262"/>
    </source>
</evidence>
<evidence type="ECO:0000256" key="5">
    <source>
        <dbReference type="ARBA" id="ARBA00023136"/>
    </source>
</evidence>
<name>A0A1W0WNE9_HYPEX</name>
<dbReference type="PANTHER" id="PTHR24243:SF233">
    <property type="entry name" value="THYROTROPIN-RELEASING HORMONE RECEPTOR"/>
    <property type="match status" value="1"/>
</dbReference>
<evidence type="ECO:0000313" key="11">
    <source>
        <dbReference type="EMBL" id="OQV16709.1"/>
    </source>
</evidence>
<keyword evidence="5 9" id="KW-0472">Membrane</keyword>
<evidence type="ECO:0000256" key="4">
    <source>
        <dbReference type="ARBA" id="ARBA00023040"/>
    </source>
</evidence>
<reference evidence="12" key="1">
    <citation type="submission" date="2017-01" db="EMBL/GenBank/DDBJ databases">
        <title>Comparative genomics of anhydrobiosis in the tardigrade Hypsibius dujardini.</title>
        <authorList>
            <person name="Yoshida Y."/>
            <person name="Koutsovoulos G."/>
            <person name="Laetsch D."/>
            <person name="Stevens L."/>
            <person name="Kumar S."/>
            <person name="Horikawa D."/>
            <person name="Ishino K."/>
            <person name="Komine S."/>
            <person name="Tomita M."/>
            <person name="Blaxter M."/>
            <person name="Arakawa K."/>
        </authorList>
    </citation>
    <scope>NUCLEOTIDE SEQUENCE [LARGE SCALE GENOMIC DNA]</scope>
    <source>
        <strain evidence="12">Z151</strain>
    </source>
</reference>
<organism evidence="11 12">
    <name type="scientific">Hypsibius exemplaris</name>
    <name type="common">Freshwater tardigrade</name>
    <dbReference type="NCBI Taxonomy" id="2072580"/>
    <lineage>
        <taxon>Eukaryota</taxon>
        <taxon>Metazoa</taxon>
        <taxon>Ecdysozoa</taxon>
        <taxon>Tardigrada</taxon>
        <taxon>Eutardigrada</taxon>
        <taxon>Parachela</taxon>
        <taxon>Hypsibioidea</taxon>
        <taxon>Hypsibiidae</taxon>
        <taxon>Hypsibius</taxon>
    </lineage>
</organism>
<evidence type="ECO:0000256" key="1">
    <source>
        <dbReference type="ARBA" id="ARBA00004141"/>
    </source>
</evidence>
<feature type="region of interest" description="Disordered" evidence="8">
    <location>
        <begin position="380"/>
        <end position="399"/>
    </location>
</feature>
<evidence type="ECO:0000256" key="6">
    <source>
        <dbReference type="ARBA" id="ARBA00023170"/>
    </source>
</evidence>
<feature type="transmembrane region" description="Helical" evidence="9">
    <location>
        <begin position="65"/>
        <end position="88"/>
    </location>
</feature>
<keyword evidence="2 9" id="KW-0812">Transmembrane</keyword>
<comment type="caution">
    <text evidence="11">The sequence shown here is derived from an EMBL/GenBank/DDBJ whole genome shotgun (WGS) entry which is preliminary data.</text>
</comment>
<dbReference type="InterPro" id="IPR000276">
    <property type="entry name" value="GPCR_Rhodpsn"/>
</dbReference>
<dbReference type="Gene3D" id="1.20.1070.10">
    <property type="entry name" value="Rhodopsin 7-helix transmembrane proteins"/>
    <property type="match status" value="1"/>
</dbReference>
<protein>
    <recommendedName>
        <fullName evidence="10">G-protein coupled receptors family 1 profile domain-containing protein</fullName>
    </recommendedName>
</protein>
<evidence type="ECO:0000313" key="12">
    <source>
        <dbReference type="Proteomes" id="UP000192578"/>
    </source>
</evidence>
<dbReference type="GO" id="GO:0005886">
    <property type="term" value="C:plasma membrane"/>
    <property type="evidence" value="ECO:0007669"/>
    <property type="project" value="TreeGrafter"/>
</dbReference>
<dbReference type="CDD" id="cd14978">
    <property type="entry name" value="7tmA_FMRFamide_R-like"/>
    <property type="match status" value="1"/>
</dbReference>
<keyword evidence="7" id="KW-0807">Transducer</keyword>
<dbReference type="PRINTS" id="PR00237">
    <property type="entry name" value="GPCRRHODOPSN"/>
</dbReference>
<evidence type="ECO:0000256" key="3">
    <source>
        <dbReference type="ARBA" id="ARBA00022989"/>
    </source>
</evidence>
<dbReference type="SUPFAM" id="SSF81321">
    <property type="entry name" value="Family A G protein-coupled receptor-like"/>
    <property type="match status" value="1"/>
</dbReference>
<accession>A0A1W0WNE9</accession>
<evidence type="ECO:0000256" key="8">
    <source>
        <dbReference type="SAM" id="MobiDB-lite"/>
    </source>
</evidence>
<sequence length="440" mass="49744">MSAALNETAHLSNLSYVNFSSLLAHLPRASSNGNHFNVINSSSSMNTTLNPLDYSKEQIRLANSLVIGILYPILLACCTIGNVLNLIVLFREKPKGSTNVYMMSVAISDLFILWLYLPMYLNNISPTLRRQDGFEKSYNDYFGARQWGQETFTHLSDWTLIVFSLARLMAIVKPFSFRWLQTARTARIACAVLLALAGIFSIFYPIKYYCWYYRVPKTANIPPWLVNWGAVQDRAEVAMPIFKFFALLVLNVVLVMAIRRQQTSHIGKMRAGQQSNSNRKYRNSNIILMSSVLLYFVCQFPWLMFQLLTISSKVYHQFNFRKTHREFTGPFVEVACLTNYSVNFIIYLTVSKKFRTQCGQLFAPCCGQFPLLRKQHSATSQSTGGTQCDAGNGDENEPQEVHLSSNTFNNKVGAGLCIYGTESEQNGTKAEHDGTKSAQA</sequence>
<dbReference type="OrthoDB" id="10033446at2759"/>
<dbReference type="PROSITE" id="PS50262">
    <property type="entry name" value="G_PROTEIN_RECEP_F1_2"/>
    <property type="match status" value="1"/>
</dbReference>
<keyword evidence="3 9" id="KW-1133">Transmembrane helix</keyword>
<feature type="transmembrane region" description="Helical" evidence="9">
    <location>
        <begin position="237"/>
        <end position="258"/>
    </location>
</feature>
<keyword evidence="12" id="KW-1185">Reference proteome</keyword>
<feature type="transmembrane region" description="Helical" evidence="9">
    <location>
        <begin position="188"/>
        <end position="206"/>
    </location>
</feature>
<evidence type="ECO:0000256" key="7">
    <source>
        <dbReference type="ARBA" id="ARBA00023224"/>
    </source>
</evidence>
<keyword evidence="4" id="KW-0297">G-protein coupled receptor</keyword>
<dbReference type="InterPro" id="IPR017452">
    <property type="entry name" value="GPCR_Rhodpsn_7TM"/>
</dbReference>